<gene>
    <name evidence="1" type="ORF">DMW51_28410</name>
</gene>
<dbReference type="Proteomes" id="UP000247823">
    <property type="component" value="Unassembled WGS sequence"/>
</dbReference>
<evidence type="ECO:0000313" key="1">
    <source>
        <dbReference type="EMBL" id="PYA54383.1"/>
    </source>
</evidence>
<keyword evidence="2" id="KW-1185">Reference proteome</keyword>
<feature type="non-terminal residue" evidence="1">
    <location>
        <position position="1"/>
    </location>
</feature>
<reference evidence="1" key="2">
    <citation type="submission" date="2018-06" db="EMBL/GenBank/DDBJ databases">
        <authorList>
            <person name="Martins R.C."/>
            <person name="Perdigao-Neto L.V."/>
            <person name="Costa S.F."/>
            <person name="Levin A.S.S."/>
        </authorList>
    </citation>
    <scope>NUCLEOTIDE SEQUENCE</scope>
    <source>
        <strain evidence="1">1283</strain>
    </source>
</reference>
<evidence type="ECO:0000313" key="2">
    <source>
        <dbReference type="Proteomes" id="UP000247823"/>
    </source>
</evidence>
<organism evidence="1 2">
    <name type="scientific">Serratia marcescens</name>
    <dbReference type="NCBI Taxonomy" id="615"/>
    <lineage>
        <taxon>Bacteria</taxon>
        <taxon>Pseudomonadati</taxon>
        <taxon>Pseudomonadota</taxon>
        <taxon>Gammaproteobacteria</taxon>
        <taxon>Enterobacterales</taxon>
        <taxon>Yersiniaceae</taxon>
        <taxon>Serratia</taxon>
    </lineage>
</organism>
<accession>A0ABX5N778</accession>
<dbReference type="Gene3D" id="3.80.30.10">
    <property type="entry name" value="pyruvate-formate lyase- activating enzyme"/>
    <property type="match status" value="1"/>
</dbReference>
<name>A0ABX5N778_SERMA</name>
<comment type="caution">
    <text evidence="1">The sequence shown here is derived from an EMBL/GenBank/DDBJ whole genome shotgun (WGS) entry which is preliminary data.</text>
</comment>
<reference evidence="1" key="1">
    <citation type="submission" date="2018-06" db="EMBL/GenBank/DDBJ databases">
        <title>Serratia marcescens genome sequencing and assembly.</title>
        <authorList>
            <person name="Martins R.C.R."/>
            <person name="Perdigao-Neto L.V."/>
            <person name="Costa S.F."/>
            <person name="Levin A.S.S."/>
        </authorList>
    </citation>
    <scope>NUCLEOTIDE SEQUENCE</scope>
    <source>
        <strain evidence="1">1283</strain>
    </source>
</reference>
<sequence>HMTVRVPLIPDFNADRRSVRAIVDFAADEIGVSEIHFLPYHTLGINKYHLLGEPYRAARTPLDAPDLLAFAEDYAGAKGLTAILRG</sequence>
<protein>
    <submittedName>
        <fullName evidence="1">Glycyl-radical enzyme activating protein</fullName>
    </submittedName>
</protein>
<dbReference type="EMBL" id="QJQB01000631">
    <property type="protein sequence ID" value="PYA54383.1"/>
    <property type="molecule type" value="Genomic_DNA"/>
</dbReference>
<proteinExistence type="predicted"/>